<evidence type="ECO:0000313" key="1">
    <source>
        <dbReference type="EMBL" id="KAJ1374049.1"/>
    </source>
</evidence>
<dbReference type="AlphaFoldDB" id="A0AAD5RD47"/>
<proteinExistence type="predicted"/>
<sequence>MVASWSPTKILSRHLGLLVSAHIEELPIDRTLFHGSKLQCSGIMMRQGWAALVQKRAEEMLQSAIVICCPGNGRNSFKLMEHTQIMLSGNLDYLRITNSVPMSRTELMK</sequence>
<organism evidence="1 2">
    <name type="scientific">Parelaphostrongylus tenuis</name>
    <name type="common">Meningeal worm</name>
    <dbReference type="NCBI Taxonomy" id="148309"/>
    <lineage>
        <taxon>Eukaryota</taxon>
        <taxon>Metazoa</taxon>
        <taxon>Ecdysozoa</taxon>
        <taxon>Nematoda</taxon>
        <taxon>Chromadorea</taxon>
        <taxon>Rhabditida</taxon>
        <taxon>Rhabditina</taxon>
        <taxon>Rhabditomorpha</taxon>
        <taxon>Strongyloidea</taxon>
        <taxon>Metastrongylidae</taxon>
        <taxon>Parelaphostrongylus</taxon>
    </lineage>
</organism>
<protein>
    <submittedName>
        <fullName evidence="1">Uncharacterized protein</fullName>
    </submittedName>
</protein>
<comment type="caution">
    <text evidence="1">The sequence shown here is derived from an EMBL/GenBank/DDBJ whole genome shotgun (WGS) entry which is preliminary data.</text>
</comment>
<name>A0AAD5RD47_PARTN</name>
<reference evidence="1" key="1">
    <citation type="submission" date="2021-06" db="EMBL/GenBank/DDBJ databases">
        <title>Parelaphostrongylus tenuis whole genome reference sequence.</title>
        <authorList>
            <person name="Garwood T.J."/>
            <person name="Larsen P.A."/>
            <person name="Fountain-Jones N.M."/>
            <person name="Garbe J.R."/>
            <person name="Macchietto M.G."/>
            <person name="Kania S.A."/>
            <person name="Gerhold R.W."/>
            <person name="Richards J.E."/>
            <person name="Wolf T.M."/>
        </authorList>
    </citation>
    <scope>NUCLEOTIDE SEQUENCE</scope>
    <source>
        <strain evidence="1">MNPRO001-30</strain>
        <tissue evidence="1">Meninges</tissue>
    </source>
</reference>
<keyword evidence="2" id="KW-1185">Reference proteome</keyword>
<evidence type="ECO:0000313" key="2">
    <source>
        <dbReference type="Proteomes" id="UP001196413"/>
    </source>
</evidence>
<dbReference type="EMBL" id="JAHQIW010007390">
    <property type="protein sequence ID" value="KAJ1374049.1"/>
    <property type="molecule type" value="Genomic_DNA"/>
</dbReference>
<gene>
    <name evidence="1" type="ORF">KIN20_036642</name>
</gene>
<accession>A0AAD5RD47</accession>
<dbReference type="Proteomes" id="UP001196413">
    <property type="component" value="Unassembled WGS sequence"/>
</dbReference>